<name>A0A2A6C6I3_PRIPA</name>
<keyword evidence="6 14" id="KW-0732">Signal</keyword>
<dbReference type="EC" id="3.4.24.-" evidence="14"/>
<feature type="active site" evidence="13">
    <location>
        <position position="196"/>
    </location>
</feature>
<dbReference type="PIRSF" id="PIRSF036365">
    <property type="entry name" value="Astacin_nematoda"/>
    <property type="match status" value="1"/>
</dbReference>
<evidence type="ECO:0000256" key="4">
    <source>
        <dbReference type="ARBA" id="ARBA00022670"/>
    </source>
</evidence>
<dbReference type="OrthoDB" id="431034at2759"/>
<reference evidence="17" key="2">
    <citation type="submission" date="2022-06" db="UniProtKB">
        <authorList>
            <consortium name="EnsemblMetazoa"/>
        </authorList>
    </citation>
    <scope>IDENTIFICATION</scope>
    <source>
        <strain evidence="17">PS312</strain>
    </source>
</reference>
<evidence type="ECO:0000256" key="6">
    <source>
        <dbReference type="ARBA" id="ARBA00022729"/>
    </source>
</evidence>
<dbReference type="AlphaFoldDB" id="A0A2A6C6I3"/>
<dbReference type="FunFam" id="3.40.390.10:FF:000028">
    <property type="entry name" value="Zinc metalloproteinase"/>
    <property type="match status" value="1"/>
</dbReference>
<evidence type="ECO:0000256" key="15">
    <source>
        <dbReference type="SAM" id="Coils"/>
    </source>
</evidence>
<dbReference type="PANTHER" id="PTHR10127:SF831">
    <property type="entry name" value="ZINC METALLOPROTEINASE NAS-37"/>
    <property type="match status" value="1"/>
</dbReference>
<dbReference type="PROSITE" id="PS01186">
    <property type="entry name" value="EGF_2"/>
    <property type="match status" value="1"/>
</dbReference>
<dbReference type="GO" id="GO:0005615">
    <property type="term" value="C:extracellular space"/>
    <property type="evidence" value="ECO:0000318"/>
    <property type="project" value="GO_Central"/>
</dbReference>
<keyword evidence="3" id="KW-0245">EGF-like domain</keyword>
<dbReference type="GO" id="GO:0042395">
    <property type="term" value="P:ecdysis, collagen and cuticulin-based cuticle"/>
    <property type="evidence" value="ECO:0007669"/>
    <property type="project" value="EnsemblMetazoa"/>
</dbReference>
<dbReference type="SUPFAM" id="SSF82895">
    <property type="entry name" value="TSP-1 type 1 repeat"/>
    <property type="match status" value="1"/>
</dbReference>
<dbReference type="SMART" id="SM00235">
    <property type="entry name" value="ZnMc"/>
    <property type="match status" value="1"/>
</dbReference>
<dbReference type="SUPFAM" id="SSF49854">
    <property type="entry name" value="Spermadhesin, CUB domain"/>
    <property type="match status" value="1"/>
</dbReference>
<feature type="compositionally biased region" description="Basic and acidic residues" evidence="16">
    <location>
        <begin position="585"/>
        <end position="596"/>
    </location>
</feature>
<feature type="region of interest" description="Disordered" evidence="16">
    <location>
        <begin position="573"/>
        <end position="634"/>
    </location>
</feature>
<feature type="coiled-coil region" evidence="15">
    <location>
        <begin position="670"/>
        <end position="700"/>
    </location>
</feature>
<feature type="disulfide bond" evidence="13">
    <location>
        <begin position="147"/>
        <end position="302"/>
    </location>
</feature>
<dbReference type="CDD" id="cd04280">
    <property type="entry name" value="ZnMc_astacin_like"/>
    <property type="match status" value="1"/>
</dbReference>
<proteinExistence type="predicted"/>
<evidence type="ECO:0000256" key="8">
    <source>
        <dbReference type="ARBA" id="ARBA00022833"/>
    </source>
</evidence>
<dbReference type="InterPro" id="IPR001506">
    <property type="entry name" value="Peptidase_M12A"/>
</dbReference>
<evidence type="ECO:0000256" key="2">
    <source>
        <dbReference type="ARBA" id="ARBA00022525"/>
    </source>
</evidence>
<evidence type="ECO:0000256" key="16">
    <source>
        <dbReference type="SAM" id="MobiDB-lite"/>
    </source>
</evidence>
<dbReference type="Pfam" id="PF01400">
    <property type="entry name" value="Astacin"/>
    <property type="match status" value="1"/>
</dbReference>
<evidence type="ECO:0000256" key="13">
    <source>
        <dbReference type="PROSITE-ProRule" id="PRU01211"/>
    </source>
</evidence>
<dbReference type="InterPro" id="IPR017050">
    <property type="entry name" value="Metallopeptidase_nem"/>
</dbReference>
<reference evidence="18" key="1">
    <citation type="journal article" date="2008" name="Nat. Genet.">
        <title>The Pristionchus pacificus genome provides a unique perspective on nematode lifestyle and parasitism.</title>
        <authorList>
            <person name="Dieterich C."/>
            <person name="Clifton S.W."/>
            <person name="Schuster L.N."/>
            <person name="Chinwalla A."/>
            <person name="Delehaunty K."/>
            <person name="Dinkelacker I."/>
            <person name="Fulton L."/>
            <person name="Fulton R."/>
            <person name="Godfrey J."/>
            <person name="Minx P."/>
            <person name="Mitreva M."/>
            <person name="Roeseler W."/>
            <person name="Tian H."/>
            <person name="Witte H."/>
            <person name="Yang S.P."/>
            <person name="Wilson R.K."/>
            <person name="Sommer R.J."/>
        </authorList>
    </citation>
    <scope>NUCLEOTIDE SEQUENCE [LARGE SCALE GENOMIC DNA]</scope>
    <source>
        <strain evidence="18">PS312</strain>
    </source>
</reference>
<evidence type="ECO:0000256" key="10">
    <source>
        <dbReference type="ARBA" id="ARBA00023157"/>
    </source>
</evidence>
<dbReference type="GO" id="GO:0040002">
    <property type="term" value="P:collagen and cuticulin-based cuticle development"/>
    <property type="evidence" value="ECO:0007669"/>
    <property type="project" value="EnsemblMetazoa"/>
</dbReference>
<dbReference type="Pfam" id="PF00431">
    <property type="entry name" value="CUB"/>
    <property type="match status" value="1"/>
</dbReference>
<dbReference type="GO" id="GO:0008270">
    <property type="term" value="F:zinc ion binding"/>
    <property type="evidence" value="ECO:0007669"/>
    <property type="project" value="UniProtKB-UniRule"/>
</dbReference>
<keyword evidence="9 13" id="KW-0482">Metalloprotease</keyword>
<dbReference type="GO" id="GO:0006508">
    <property type="term" value="P:proteolysis"/>
    <property type="evidence" value="ECO:0007669"/>
    <property type="project" value="UniProtKB-KW"/>
</dbReference>
<accession>A0A2A6C6I3</accession>
<sequence length="918" mass="102672">MFRIASLVLLAPLVHGQDNSVSTASDYARVREILREYYSSAAKAYGHDYDPDAVQTDVTKQRCDENNEVCANKRYWGDLFENDIVLTLPQAENLLEENSGRRGKRQAQPTADSFWRTLTVPFIFGFQDSTWQNLIRSALRHVESETCIRFSENGSGGDKLMYIRGSGCWSNVGRIGGTQQVSIGYGCDALGIVAHETLHALGLWHEQSRTDRDNHIFINPSAIIRGTEGNFQKRTPQTSDNMNQPYDLGSVMHYSPKSFSNDYNTATISTRDPRYQHTIGQRDAVSFKDAKMINLRYCDRVCSRKLDCANGGYTDPNNCSNCKCPSGYGGTYCDQVQRTSCGGELIASSSHSTLTSGNVYAGSNCVWRIRSPAGQKIELDVQRVNFVCRETCSSYVEIKYGRNKETAGARFCCEQQKTVILSENDEVVLIFKGEEGLQSGYLGFELKYRYYGSGTAPPATTTTTTTTTTTQRPTTRYVYTTTAAKSRVVTPTRRPYLALSTKTPAYVFKLATAEERVEVTTRSATRKTKKRHGKHCKTRRIRCHRRRYYYSDEVDEEEERRRLRRCHRRRHYHSDEYDSEEERSSEETEREEKETIPEATTAEPAPISAFLGKAPGPEPEEPELVPGPEPEIVAPPRVVVPSTTAGPVEGYRVTPRAGELEPYGPKIPGIDDMEGQMELIEEKEEEVEEEKEEVEKEVATRAPQPVGLWSSWSEWSRCSEPCGGCGRRRRVRVCVGGEDGCGGFSSQIQPCNSHVCIGGKRGHICSGRVLMPCELARQLHFGSSQQQDAAAQPSLPTQPPVLRISHSIVDDEQRIIASGPPVSSLLPIPRLAPEAQPPAYQTALQSSLPTQTTHTGARTVQAANSQLCEKRFSFYCPSRLLTIHIDWLRASDSYPVHNDSPQCCTGYYASDGICYKNE</sequence>
<dbReference type="Proteomes" id="UP000005239">
    <property type="component" value="Unassembled WGS sequence"/>
</dbReference>
<dbReference type="PROSITE" id="PS50092">
    <property type="entry name" value="TSP1"/>
    <property type="match status" value="1"/>
</dbReference>
<dbReference type="PANTHER" id="PTHR10127">
    <property type="entry name" value="DISCOIDIN, CUB, EGF, LAMININ , AND ZINC METALLOPROTEASE DOMAIN CONTAINING"/>
    <property type="match status" value="1"/>
</dbReference>
<dbReference type="Gene3D" id="2.20.100.10">
    <property type="entry name" value="Thrombospondin type-1 (TSP1) repeat"/>
    <property type="match status" value="1"/>
</dbReference>
<dbReference type="InterPro" id="IPR024079">
    <property type="entry name" value="MetalloPept_cat_dom_sf"/>
</dbReference>
<dbReference type="PRINTS" id="PR00480">
    <property type="entry name" value="ASTACIN"/>
</dbReference>
<feature type="binding site" evidence="13">
    <location>
        <position position="205"/>
    </location>
    <ligand>
        <name>Zn(2+)</name>
        <dbReference type="ChEBI" id="CHEBI:29105"/>
        <note>catalytic</note>
    </ligand>
</feature>
<dbReference type="PROSITE" id="PS00022">
    <property type="entry name" value="EGF_1"/>
    <property type="match status" value="1"/>
</dbReference>
<dbReference type="InterPro" id="IPR000884">
    <property type="entry name" value="TSP1_rpt"/>
</dbReference>
<comment type="caution">
    <text evidence="12">Lacks conserved residue(s) required for the propagation of feature annotation.</text>
</comment>
<gene>
    <name evidence="17" type="primary">WBGene00096619</name>
</gene>
<feature type="binding site" evidence="13">
    <location>
        <position position="195"/>
    </location>
    <ligand>
        <name>Zn(2+)</name>
        <dbReference type="ChEBI" id="CHEBI:29105"/>
        <note>catalytic</note>
    </ligand>
</feature>
<dbReference type="PROSITE" id="PS01180">
    <property type="entry name" value="CUB"/>
    <property type="match status" value="1"/>
</dbReference>
<dbReference type="EnsemblMetazoa" id="PPA07065.1">
    <property type="protein sequence ID" value="PPA07065.1"/>
    <property type="gene ID" value="WBGene00096619"/>
</dbReference>
<evidence type="ECO:0000256" key="11">
    <source>
        <dbReference type="ARBA" id="ARBA00023180"/>
    </source>
</evidence>
<accession>A0A8R1U5Z4</accession>
<keyword evidence="11" id="KW-0325">Glycoprotein</keyword>
<dbReference type="Gene3D" id="2.60.120.290">
    <property type="entry name" value="Spermadhesin, CUB domain"/>
    <property type="match status" value="1"/>
</dbReference>
<feature type="chain" id="PRO_5042620811" description="Metalloendopeptidase" evidence="14">
    <location>
        <begin position="17"/>
        <end position="918"/>
    </location>
</feature>
<dbReference type="InterPro" id="IPR034035">
    <property type="entry name" value="Astacin-like_dom"/>
</dbReference>
<dbReference type="InterPro" id="IPR000742">
    <property type="entry name" value="EGF"/>
</dbReference>
<comment type="subcellular location">
    <subcellularLocation>
        <location evidence="1">Secreted</location>
    </subcellularLocation>
</comment>
<keyword evidence="4 13" id="KW-0645">Protease</keyword>
<dbReference type="PROSITE" id="PS51864">
    <property type="entry name" value="ASTACIN"/>
    <property type="match status" value="1"/>
</dbReference>
<evidence type="ECO:0000313" key="17">
    <source>
        <dbReference type="EnsemblMetazoa" id="PPA07065.1"/>
    </source>
</evidence>
<keyword evidence="15" id="KW-0175">Coiled coil</keyword>
<protein>
    <recommendedName>
        <fullName evidence="14">Metalloendopeptidase</fullName>
        <ecNumber evidence="14">3.4.24.-</ecNumber>
    </recommendedName>
</protein>
<dbReference type="CDD" id="cd00041">
    <property type="entry name" value="CUB"/>
    <property type="match status" value="1"/>
</dbReference>
<dbReference type="InterPro" id="IPR006026">
    <property type="entry name" value="Peptidase_Metallo"/>
</dbReference>
<evidence type="ECO:0000256" key="14">
    <source>
        <dbReference type="RuleBase" id="RU361183"/>
    </source>
</evidence>
<evidence type="ECO:0000313" key="18">
    <source>
        <dbReference type="Proteomes" id="UP000005239"/>
    </source>
</evidence>
<dbReference type="Gene3D" id="3.40.390.10">
    <property type="entry name" value="Collagenase (Catalytic Domain)"/>
    <property type="match status" value="1"/>
</dbReference>
<dbReference type="SUPFAM" id="SSF55486">
    <property type="entry name" value="Metalloproteases ('zincins'), catalytic domain"/>
    <property type="match status" value="1"/>
</dbReference>
<keyword evidence="18" id="KW-1185">Reference proteome</keyword>
<feature type="signal peptide" evidence="14">
    <location>
        <begin position="1"/>
        <end position="16"/>
    </location>
</feature>
<dbReference type="InterPro" id="IPR000859">
    <property type="entry name" value="CUB_dom"/>
</dbReference>
<dbReference type="GO" id="GO:0004222">
    <property type="term" value="F:metalloendopeptidase activity"/>
    <property type="evidence" value="ECO:0000318"/>
    <property type="project" value="GO_Central"/>
</dbReference>
<keyword evidence="10 13" id="KW-1015">Disulfide bond</keyword>
<evidence type="ECO:0000256" key="9">
    <source>
        <dbReference type="ARBA" id="ARBA00023049"/>
    </source>
</evidence>
<keyword evidence="8 13" id="KW-0862">Zinc</keyword>
<evidence type="ECO:0000256" key="1">
    <source>
        <dbReference type="ARBA" id="ARBA00004613"/>
    </source>
</evidence>
<keyword evidence="7 13" id="KW-0378">Hydrolase</keyword>
<dbReference type="SMART" id="SM00042">
    <property type="entry name" value="CUB"/>
    <property type="match status" value="1"/>
</dbReference>
<dbReference type="InterPro" id="IPR036383">
    <property type="entry name" value="TSP1_rpt_sf"/>
</dbReference>
<organism evidence="17 18">
    <name type="scientific">Pristionchus pacificus</name>
    <name type="common">Parasitic nematode worm</name>
    <dbReference type="NCBI Taxonomy" id="54126"/>
    <lineage>
        <taxon>Eukaryota</taxon>
        <taxon>Metazoa</taxon>
        <taxon>Ecdysozoa</taxon>
        <taxon>Nematoda</taxon>
        <taxon>Chromadorea</taxon>
        <taxon>Rhabditida</taxon>
        <taxon>Rhabditina</taxon>
        <taxon>Diplogasteromorpha</taxon>
        <taxon>Diplogasteroidea</taxon>
        <taxon>Neodiplogasteridae</taxon>
        <taxon>Pristionchus</taxon>
    </lineage>
</organism>
<keyword evidence="2" id="KW-0964">Secreted</keyword>
<evidence type="ECO:0000256" key="12">
    <source>
        <dbReference type="PROSITE-ProRule" id="PRU00059"/>
    </source>
</evidence>
<evidence type="ECO:0000256" key="7">
    <source>
        <dbReference type="ARBA" id="ARBA00022801"/>
    </source>
</evidence>
<feature type="binding site" evidence="13">
    <location>
        <position position="199"/>
    </location>
    <ligand>
        <name>Zn(2+)</name>
        <dbReference type="ChEBI" id="CHEBI:29105"/>
        <note>catalytic</note>
    </ligand>
</feature>
<comment type="cofactor">
    <cofactor evidence="13 14">
        <name>Zn(2+)</name>
        <dbReference type="ChEBI" id="CHEBI:29105"/>
    </cofactor>
    <text evidence="13 14">Binds 1 zinc ion per subunit.</text>
</comment>
<dbReference type="SMART" id="SM00209">
    <property type="entry name" value="TSP1"/>
    <property type="match status" value="1"/>
</dbReference>
<keyword evidence="5 13" id="KW-0479">Metal-binding</keyword>
<dbReference type="InterPro" id="IPR035914">
    <property type="entry name" value="Sperma_CUB_dom_sf"/>
</dbReference>
<evidence type="ECO:0000256" key="5">
    <source>
        <dbReference type="ARBA" id="ARBA00022723"/>
    </source>
</evidence>
<evidence type="ECO:0000256" key="3">
    <source>
        <dbReference type="ARBA" id="ARBA00022536"/>
    </source>
</evidence>